<evidence type="ECO:0000313" key="1">
    <source>
        <dbReference type="EMBL" id="MBK4737556.1"/>
    </source>
</evidence>
<gene>
    <name evidence="1" type="ORF">JJB74_23300</name>
</gene>
<name>A0A934SYV8_9BURK</name>
<dbReference type="AlphaFoldDB" id="A0A934SYV8"/>
<dbReference type="RefSeq" id="WP_200595929.1">
    <property type="nucleotide sequence ID" value="NZ_JAEPBG010000012.1"/>
</dbReference>
<dbReference type="EMBL" id="JAEPBG010000012">
    <property type="protein sequence ID" value="MBK4737556.1"/>
    <property type="molecule type" value="Genomic_DNA"/>
</dbReference>
<accession>A0A934SYV8</accession>
<reference evidence="1" key="1">
    <citation type="submission" date="2021-01" db="EMBL/GenBank/DDBJ databases">
        <title>Genome sequence of strain Noviherbaspirillum sp. DKR-6.</title>
        <authorList>
            <person name="Chaudhary D.K."/>
        </authorList>
    </citation>
    <scope>NUCLEOTIDE SEQUENCE</scope>
    <source>
        <strain evidence="1">DKR-6</strain>
    </source>
</reference>
<evidence type="ECO:0000313" key="2">
    <source>
        <dbReference type="Proteomes" id="UP000622890"/>
    </source>
</evidence>
<comment type="caution">
    <text evidence="1">The sequence shown here is derived from an EMBL/GenBank/DDBJ whole genome shotgun (WGS) entry which is preliminary data.</text>
</comment>
<proteinExistence type="predicted"/>
<sequence>MPVQRCSNLAPGFANRSCCVTDALFGINFSTLCLARCINALPGGLRLALFPTGSMPLTPMCALRFEMLIPELRRVCHSVKKNKHNEIMNSEIAIFCESLLAMSHFFTAQK</sequence>
<keyword evidence="2" id="KW-1185">Reference proteome</keyword>
<organism evidence="1 2">
    <name type="scientific">Noviherbaspirillum pedocola</name>
    <dbReference type="NCBI Taxonomy" id="2801341"/>
    <lineage>
        <taxon>Bacteria</taxon>
        <taxon>Pseudomonadati</taxon>
        <taxon>Pseudomonadota</taxon>
        <taxon>Betaproteobacteria</taxon>
        <taxon>Burkholderiales</taxon>
        <taxon>Oxalobacteraceae</taxon>
        <taxon>Noviherbaspirillum</taxon>
    </lineage>
</organism>
<dbReference type="Proteomes" id="UP000622890">
    <property type="component" value="Unassembled WGS sequence"/>
</dbReference>
<protein>
    <submittedName>
        <fullName evidence="1">Uncharacterized protein</fullName>
    </submittedName>
</protein>